<dbReference type="Pfam" id="PF05154">
    <property type="entry name" value="TM2"/>
    <property type="match status" value="1"/>
</dbReference>
<keyword evidence="3 6" id="KW-1133">Transmembrane helix</keyword>
<evidence type="ECO:0000256" key="6">
    <source>
        <dbReference type="SAM" id="Phobius"/>
    </source>
</evidence>
<feature type="transmembrane region" description="Helical" evidence="6">
    <location>
        <begin position="89"/>
        <end position="115"/>
    </location>
</feature>
<dbReference type="AlphaFoldDB" id="A0A6N3CNE3"/>
<gene>
    <name evidence="9" type="ORF">CILFYP54_00941</name>
</gene>
<evidence type="ECO:0000256" key="1">
    <source>
        <dbReference type="ARBA" id="ARBA00004141"/>
    </source>
</evidence>
<comment type="subcellular location">
    <subcellularLocation>
        <location evidence="1">Membrane</location>
        <topology evidence="1">Multi-pass membrane protein</topology>
    </subcellularLocation>
</comment>
<protein>
    <submittedName>
        <fullName evidence="9">TM2 domain protein</fullName>
    </submittedName>
</protein>
<keyword evidence="4 6" id="KW-0472">Membrane</keyword>
<dbReference type="RefSeq" id="WP_421756273.1">
    <property type="nucleotide sequence ID" value="NZ_CACRTN010000017.1"/>
</dbReference>
<evidence type="ECO:0000256" key="2">
    <source>
        <dbReference type="ARBA" id="ARBA00022692"/>
    </source>
</evidence>
<feature type="domain" description="SHOCT" evidence="8">
    <location>
        <begin position="3"/>
        <end position="30"/>
    </location>
</feature>
<feature type="compositionally biased region" description="Basic and acidic residues" evidence="5">
    <location>
        <begin position="24"/>
        <end position="34"/>
    </location>
</feature>
<organism evidence="9">
    <name type="scientific">Collinsella intestinalis</name>
    <dbReference type="NCBI Taxonomy" id="147207"/>
    <lineage>
        <taxon>Bacteria</taxon>
        <taxon>Bacillati</taxon>
        <taxon>Actinomycetota</taxon>
        <taxon>Coriobacteriia</taxon>
        <taxon>Coriobacteriales</taxon>
        <taxon>Coriobacteriaceae</taxon>
        <taxon>Collinsella</taxon>
    </lineage>
</organism>
<dbReference type="EMBL" id="CACRTN010000017">
    <property type="protein sequence ID" value="VYU17054.1"/>
    <property type="molecule type" value="Genomic_DNA"/>
</dbReference>
<feature type="transmembrane region" description="Helical" evidence="6">
    <location>
        <begin position="64"/>
        <end position="83"/>
    </location>
</feature>
<proteinExistence type="predicted"/>
<evidence type="ECO:0000313" key="9">
    <source>
        <dbReference type="EMBL" id="VYU17054.1"/>
    </source>
</evidence>
<dbReference type="GO" id="GO:0016020">
    <property type="term" value="C:membrane"/>
    <property type="evidence" value="ECO:0007669"/>
    <property type="project" value="UniProtKB-SubCell"/>
</dbReference>
<accession>A0A6N3CNE3</accession>
<name>A0A6N3CNE3_9ACTN</name>
<feature type="domain" description="TM2" evidence="7">
    <location>
        <begin position="59"/>
        <end position="109"/>
    </location>
</feature>
<evidence type="ECO:0000259" key="7">
    <source>
        <dbReference type="Pfam" id="PF05154"/>
    </source>
</evidence>
<reference evidence="9" key="1">
    <citation type="submission" date="2019-11" db="EMBL/GenBank/DDBJ databases">
        <authorList>
            <person name="Feng L."/>
        </authorList>
    </citation>
    <scope>NUCLEOTIDE SEQUENCE</scope>
    <source>
        <strain evidence="9">CintestinalisLFYP54</strain>
    </source>
</reference>
<feature type="region of interest" description="Disordered" evidence="5">
    <location>
        <begin position="24"/>
        <end position="59"/>
    </location>
</feature>
<evidence type="ECO:0000259" key="8">
    <source>
        <dbReference type="Pfam" id="PF09851"/>
    </source>
</evidence>
<dbReference type="Pfam" id="PF09851">
    <property type="entry name" value="SHOCT"/>
    <property type="match status" value="1"/>
</dbReference>
<feature type="compositionally biased region" description="Low complexity" evidence="5">
    <location>
        <begin position="35"/>
        <end position="59"/>
    </location>
</feature>
<evidence type="ECO:0000256" key="5">
    <source>
        <dbReference type="SAM" id="MobiDB-lite"/>
    </source>
</evidence>
<dbReference type="InterPro" id="IPR007829">
    <property type="entry name" value="TM2"/>
</dbReference>
<dbReference type="InterPro" id="IPR018649">
    <property type="entry name" value="SHOCT"/>
</dbReference>
<evidence type="ECO:0000256" key="3">
    <source>
        <dbReference type="ARBA" id="ARBA00022989"/>
    </source>
</evidence>
<evidence type="ECO:0000256" key="4">
    <source>
        <dbReference type="ARBA" id="ARBA00023136"/>
    </source>
</evidence>
<keyword evidence="2 6" id="KW-0812">Transmembrane</keyword>
<sequence>MVEEIKALKELLDMGAITQEEYDRKKREILDRPSRTTLPTASAAAPTPPQYSQTAQPPQSKSKVAAGLLTIFLGGLGIHKFYLGYTTQGIILLLVTFFGALLLVGPIVTGVISLIEGIIYLTKSDEEFYRLYVLSKKEWF</sequence>